<gene>
    <name evidence="1" type="ORF">AB835_03165</name>
</gene>
<accession>A0A1D2QSN0</accession>
<dbReference type="EMBL" id="MDLC01000007">
    <property type="protein sequence ID" value="ODS24595.1"/>
    <property type="molecule type" value="Genomic_DNA"/>
</dbReference>
<protein>
    <submittedName>
        <fullName evidence="1">Uncharacterized protein</fullName>
    </submittedName>
</protein>
<organism evidence="1 2">
    <name type="scientific">Candidatus Endobugula sertula</name>
    <name type="common">Bugula neritina bacterial symbiont</name>
    <dbReference type="NCBI Taxonomy" id="62101"/>
    <lineage>
        <taxon>Bacteria</taxon>
        <taxon>Pseudomonadati</taxon>
        <taxon>Pseudomonadota</taxon>
        <taxon>Gammaproteobacteria</taxon>
        <taxon>Cellvibrionales</taxon>
        <taxon>Cellvibrionaceae</taxon>
        <taxon>Candidatus Endobugula</taxon>
    </lineage>
</organism>
<comment type="caution">
    <text evidence="1">The sequence shown here is derived from an EMBL/GenBank/DDBJ whole genome shotgun (WGS) entry which is preliminary data.</text>
</comment>
<dbReference type="AlphaFoldDB" id="A0A1D2QSN0"/>
<evidence type="ECO:0000313" key="1">
    <source>
        <dbReference type="EMBL" id="ODS24595.1"/>
    </source>
</evidence>
<proteinExistence type="predicted"/>
<reference evidence="1 2" key="1">
    <citation type="journal article" date="2016" name="Appl. Environ. Microbiol.">
        <title>Lack of Overt Genome Reduction in the Bryostatin-Producing Bryozoan Symbiont "Candidatus Endobugula sertula".</title>
        <authorList>
            <person name="Miller I.J."/>
            <person name="Vanee N."/>
            <person name="Fong S.S."/>
            <person name="Lim-Fong G.E."/>
            <person name="Kwan J.C."/>
        </authorList>
    </citation>
    <scope>NUCLEOTIDE SEQUENCE [LARGE SCALE GENOMIC DNA]</scope>
    <source>
        <strain evidence="1">AB1-4</strain>
    </source>
</reference>
<dbReference type="Proteomes" id="UP000242502">
    <property type="component" value="Unassembled WGS sequence"/>
</dbReference>
<dbReference type="STRING" id="62101.AB835_03165"/>
<name>A0A1D2QSN0_9GAMM</name>
<sequence>MSQKVMPEKWKAEEKFIKAIQVAFDLDEQVQYVIRREALDLDINPSERIRQILGLEMNRAPQRPRLSISLRPKDFQRLAEKYGLDSSDRKSIKQQATNDLQKYVEKSEFGNQ</sequence>
<evidence type="ECO:0000313" key="2">
    <source>
        <dbReference type="Proteomes" id="UP000242502"/>
    </source>
</evidence>